<evidence type="ECO:0000313" key="1">
    <source>
        <dbReference type="EMBL" id="KAI1860575.1"/>
    </source>
</evidence>
<dbReference type="AlphaFoldDB" id="A0A9P9WFB5"/>
<name>A0A9P9WFB5_9PEZI</name>
<dbReference type="EMBL" id="JAFIMR010000031">
    <property type="protein sequence ID" value="KAI1860575.1"/>
    <property type="molecule type" value="Genomic_DNA"/>
</dbReference>
<gene>
    <name evidence="1" type="ORF">JX265_009974</name>
</gene>
<protein>
    <submittedName>
        <fullName evidence="1">Uncharacterized protein</fullName>
    </submittedName>
</protein>
<organism evidence="1 2">
    <name type="scientific">Neoarthrinium moseri</name>
    <dbReference type="NCBI Taxonomy" id="1658444"/>
    <lineage>
        <taxon>Eukaryota</taxon>
        <taxon>Fungi</taxon>
        <taxon>Dikarya</taxon>
        <taxon>Ascomycota</taxon>
        <taxon>Pezizomycotina</taxon>
        <taxon>Sordariomycetes</taxon>
        <taxon>Xylariomycetidae</taxon>
        <taxon>Amphisphaeriales</taxon>
        <taxon>Apiosporaceae</taxon>
        <taxon>Neoarthrinium</taxon>
    </lineage>
</organism>
<evidence type="ECO:0000313" key="2">
    <source>
        <dbReference type="Proteomes" id="UP000829685"/>
    </source>
</evidence>
<reference evidence="1" key="1">
    <citation type="submission" date="2021-03" db="EMBL/GenBank/DDBJ databases">
        <title>Revisited historic fungal species revealed as producer of novel bioactive compounds through whole genome sequencing and comparative genomics.</title>
        <authorList>
            <person name="Vignolle G.A."/>
            <person name="Hochenegger N."/>
            <person name="Mach R.L."/>
            <person name="Mach-Aigner A.R."/>
            <person name="Javad Rahimi M."/>
            <person name="Salim K.A."/>
            <person name="Chan C.M."/>
            <person name="Lim L.B.L."/>
            <person name="Cai F."/>
            <person name="Druzhinina I.S."/>
            <person name="U'Ren J.M."/>
            <person name="Derntl C."/>
        </authorList>
    </citation>
    <scope>NUCLEOTIDE SEQUENCE</scope>
    <source>
        <strain evidence="1">TUCIM 5799</strain>
    </source>
</reference>
<accession>A0A9P9WFB5</accession>
<sequence length="261" mass="29132">MDAAPEYEQPPEYEEEVNGAVGQVMSPGTLVLSNHHVIPASCSNSDPKPLYELSRGVAVLSNATTSVEFSRLDHSVSQSVSGEPTLRVRKRQLYSLEHFRNGYLGKYVKYASFGNSAAYWCKSMSRKTAGDVGLKSQRKLGFTAQKVKRDSGEYGEPCFVEGTTSSESPILFAVRWVKRDGLYEWADYAGKQVAVESIAGGTHTLDVRIELPRQSFDVLVALWCLRIWFDSVQEHNDAKPPIGWTEIKRRIRLANDLPTVL</sequence>
<keyword evidence="2" id="KW-1185">Reference proteome</keyword>
<dbReference type="Proteomes" id="UP000829685">
    <property type="component" value="Unassembled WGS sequence"/>
</dbReference>
<comment type="caution">
    <text evidence="1">The sequence shown here is derived from an EMBL/GenBank/DDBJ whole genome shotgun (WGS) entry which is preliminary data.</text>
</comment>
<proteinExistence type="predicted"/>